<keyword evidence="3" id="KW-0288">FMN</keyword>
<proteinExistence type="predicted"/>
<feature type="domain" description="DUS-like FMN-binding" evidence="7">
    <location>
        <begin position="59"/>
        <end position="203"/>
    </location>
</feature>
<dbReference type="InterPro" id="IPR035587">
    <property type="entry name" value="DUS-like_FMN-bd"/>
</dbReference>
<dbReference type="EMBL" id="CAJPIN010012064">
    <property type="protein sequence ID" value="CAG2060321.1"/>
    <property type="molecule type" value="Genomic_DNA"/>
</dbReference>
<dbReference type="InterPro" id="IPR052582">
    <property type="entry name" value="tRNA-DUS-like"/>
</dbReference>
<evidence type="ECO:0000313" key="9">
    <source>
        <dbReference type="Proteomes" id="UP001153148"/>
    </source>
</evidence>
<dbReference type="InterPro" id="IPR013785">
    <property type="entry name" value="Aldolase_TIM"/>
</dbReference>
<feature type="region of interest" description="Disordered" evidence="6">
    <location>
        <begin position="220"/>
        <end position="245"/>
    </location>
</feature>
<organism evidence="8 9">
    <name type="scientific">Timema podura</name>
    <name type="common">Walking stick</name>
    <dbReference type="NCBI Taxonomy" id="61482"/>
    <lineage>
        <taxon>Eukaryota</taxon>
        <taxon>Metazoa</taxon>
        <taxon>Ecdysozoa</taxon>
        <taxon>Arthropoda</taxon>
        <taxon>Hexapoda</taxon>
        <taxon>Insecta</taxon>
        <taxon>Pterygota</taxon>
        <taxon>Neoptera</taxon>
        <taxon>Polyneoptera</taxon>
        <taxon>Phasmatodea</taxon>
        <taxon>Timematodea</taxon>
        <taxon>Timematoidea</taxon>
        <taxon>Timematidae</taxon>
        <taxon>Timema</taxon>
    </lineage>
</organism>
<reference evidence="8" key="1">
    <citation type="submission" date="2021-03" db="EMBL/GenBank/DDBJ databases">
        <authorList>
            <person name="Tran Van P."/>
        </authorList>
    </citation>
    <scope>NUCLEOTIDE SEQUENCE</scope>
</reference>
<evidence type="ECO:0000256" key="3">
    <source>
        <dbReference type="ARBA" id="ARBA00022643"/>
    </source>
</evidence>
<sequence>MDYDSARLGVTQLAGVKGIGPPSCYRIQYVPVSIGESESTQLGTRCETSLRLSYDNKIILAPMVRTGTLPMRLLALDYGADIVYCEELIDWKLLRSTRKENGMNKAILFEWIREKPNVVLQIGTSCPERALQVAKLVENDVAAIDVNMGCPKEFSIKGGMGSALLSQPEKAQNILTTLVRGTKVPVTCKIRILPQLADTLALCQALAGTVDIRHRYPRPHARGAAATRQSQRHHQGRGPVSGHPCHRKVSATLRLSFTLVYSAMCVV</sequence>
<evidence type="ECO:0000256" key="5">
    <source>
        <dbReference type="ARBA" id="ARBA00023002"/>
    </source>
</evidence>
<comment type="cofactor">
    <cofactor evidence="1">
        <name>FMN</name>
        <dbReference type="ChEBI" id="CHEBI:58210"/>
    </cofactor>
</comment>
<name>A0ABN7P0M9_TIMPD</name>
<dbReference type="PANTHER" id="PTHR45936:SF1">
    <property type="entry name" value="TRNA-DIHYDROURIDINE(20) SYNTHASE [NAD(P)+]-LIKE"/>
    <property type="match status" value="1"/>
</dbReference>
<evidence type="ECO:0000256" key="1">
    <source>
        <dbReference type="ARBA" id="ARBA00001917"/>
    </source>
</evidence>
<keyword evidence="4" id="KW-0819">tRNA processing</keyword>
<dbReference type="PROSITE" id="PS01136">
    <property type="entry name" value="UPF0034"/>
    <property type="match status" value="1"/>
</dbReference>
<evidence type="ECO:0000259" key="7">
    <source>
        <dbReference type="Pfam" id="PF01207"/>
    </source>
</evidence>
<keyword evidence="2" id="KW-0285">Flavoprotein</keyword>
<accession>A0ABN7P0M9</accession>
<dbReference type="SUPFAM" id="SSF51395">
    <property type="entry name" value="FMN-linked oxidoreductases"/>
    <property type="match status" value="1"/>
</dbReference>
<evidence type="ECO:0000256" key="2">
    <source>
        <dbReference type="ARBA" id="ARBA00022630"/>
    </source>
</evidence>
<dbReference type="Gene3D" id="3.20.20.70">
    <property type="entry name" value="Aldolase class I"/>
    <property type="match status" value="1"/>
</dbReference>
<comment type="caution">
    <text evidence="8">The sequence shown here is derived from an EMBL/GenBank/DDBJ whole genome shotgun (WGS) entry which is preliminary data.</text>
</comment>
<dbReference type="CDD" id="cd02801">
    <property type="entry name" value="DUS_like_FMN"/>
    <property type="match status" value="1"/>
</dbReference>
<evidence type="ECO:0000313" key="8">
    <source>
        <dbReference type="EMBL" id="CAG2060321.1"/>
    </source>
</evidence>
<feature type="non-terminal residue" evidence="8">
    <location>
        <position position="267"/>
    </location>
</feature>
<dbReference type="Pfam" id="PF01207">
    <property type="entry name" value="Dus"/>
    <property type="match status" value="1"/>
</dbReference>
<evidence type="ECO:0000256" key="6">
    <source>
        <dbReference type="SAM" id="MobiDB-lite"/>
    </source>
</evidence>
<dbReference type="Proteomes" id="UP001153148">
    <property type="component" value="Unassembled WGS sequence"/>
</dbReference>
<keyword evidence="5" id="KW-0560">Oxidoreductase</keyword>
<gene>
    <name evidence="8" type="ORF">TPAB3V08_LOCUS7278</name>
</gene>
<dbReference type="InterPro" id="IPR018517">
    <property type="entry name" value="tRNA_hU_synthase_CS"/>
</dbReference>
<evidence type="ECO:0000256" key="4">
    <source>
        <dbReference type="ARBA" id="ARBA00022694"/>
    </source>
</evidence>
<protein>
    <recommendedName>
        <fullName evidence="7">DUS-like FMN-binding domain-containing protein</fullName>
    </recommendedName>
</protein>
<keyword evidence="9" id="KW-1185">Reference proteome</keyword>
<dbReference type="PANTHER" id="PTHR45936">
    <property type="entry name" value="TRNA-DIHYDROURIDINE(20) SYNTHASE [NAD(P)+]-LIKE"/>
    <property type="match status" value="1"/>
</dbReference>